<proteinExistence type="predicted"/>
<feature type="repeat" description="WD" evidence="3">
    <location>
        <begin position="125"/>
        <end position="159"/>
    </location>
</feature>
<dbReference type="Gene3D" id="2.130.10.10">
    <property type="entry name" value="YVTN repeat-like/Quinoprotein amine dehydrogenase"/>
    <property type="match status" value="1"/>
</dbReference>
<dbReference type="Pfam" id="PF00400">
    <property type="entry name" value="WD40"/>
    <property type="match status" value="7"/>
</dbReference>
<dbReference type="InterPro" id="IPR051510">
    <property type="entry name" value="SKI8"/>
</dbReference>
<protein>
    <submittedName>
        <fullName evidence="4">Putative u4/u6 small nuclear ribonucleoprotein prp4</fullName>
    </submittedName>
</protein>
<feature type="repeat" description="WD" evidence="3">
    <location>
        <begin position="76"/>
        <end position="117"/>
    </location>
</feature>
<evidence type="ECO:0000256" key="1">
    <source>
        <dbReference type="ARBA" id="ARBA00022574"/>
    </source>
</evidence>
<accession>A0A6M2DKN5</accession>
<dbReference type="PRINTS" id="PR00320">
    <property type="entry name" value="GPROTEINBRPT"/>
</dbReference>
<dbReference type="SMART" id="SM00320">
    <property type="entry name" value="WD40"/>
    <property type="match status" value="7"/>
</dbReference>
<dbReference type="AlphaFoldDB" id="A0A6M2DKN5"/>
<feature type="repeat" description="WD" evidence="3">
    <location>
        <begin position="202"/>
        <end position="243"/>
    </location>
</feature>
<evidence type="ECO:0000256" key="2">
    <source>
        <dbReference type="ARBA" id="ARBA00022737"/>
    </source>
</evidence>
<keyword evidence="4" id="KW-0687">Ribonucleoprotein</keyword>
<reference evidence="4" key="1">
    <citation type="submission" date="2020-03" db="EMBL/GenBank/DDBJ databases">
        <title>Transcriptomic Profiling of the Digestive Tract of the Rat Flea, Xenopsylla cheopis, Following Blood Feeding and Infection with Yersinia pestis.</title>
        <authorList>
            <person name="Bland D.M."/>
            <person name="Martens C.A."/>
            <person name="Virtaneva K."/>
            <person name="Kanakabandi K."/>
            <person name="Long D."/>
            <person name="Rosenke R."/>
            <person name="Saturday G.A."/>
            <person name="Hoyt F.H."/>
            <person name="Bruno D.P."/>
            <person name="Ribeiro J.M.C."/>
            <person name="Hinnebusch J."/>
        </authorList>
    </citation>
    <scope>NUCLEOTIDE SEQUENCE</scope>
</reference>
<sequence length="323" mass="35213">MADKIDTYGAPYALQYRKENAHDDNVWCVAWGRGRYGNEHENENETCTDYIVTGGLDDLVKVWEISNDRIELRHKFEGHSLGVVSVAISSDGKICASSSLDSSVKLWSLETGELLKSLEVGPVEVWTLAFSPDDKYIISGSNSGIISFYNVETGKAEKTMDSKGKFTLSIAISPDGKYVASGSVEGIICIFDVATAKHIHMFGDHALPVRGLSFAPDSQILLSASDDGHIKLYDINSVRSSVAATLSGHSSWALNVAFSKSGNQFISSSSDKTVKVWSLADKQCIHTFREHKEGVWGVAYSPDGDKVVSVSDDRSVNIYKCPV</sequence>
<keyword evidence="2" id="KW-0677">Repeat</keyword>
<dbReference type="GO" id="GO:1990904">
    <property type="term" value="C:ribonucleoprotein complex"/>
    <property type="evidence" value="ECO:0007669"/>
    <property type="project" value="UniProtKB-KW"/>
</dbReference>
<feature type="repeat" description="WD" evidence="3">
    <location>
        <begin position="246"/>
        <end position="287"/>
    </location>
</feature>
<dbReference type="GO" id="GO:0016593">
    <property type="term" value="C:Cdc73/Paf1 complex"/>
    <property type="evidence" value="ECO:0007669"/>
    <property type="project" value="TreeGrafter"/>
</dbReference>
<dbReference type="InterPro" id="IPR015943">
    <property type="entry name" value="WD40/YVTN_repeat-like_dom_sf"/>
</dbReference>
<feature type="repeat" description="WD" evidence="3">
    <location>
        <begin position="288"/>
        <end position="323"/>
    </location>
</feature>
<name>A0A6M2DKN5_XENCH</name>
<organism evidence="4">
    <name type="scientific">Xenopsylla cheopis</name>
    <name type="common">Oriental rat flea</name>
    <name type="synonym">Pulex cheopis</name>
    <dbReference type="NCBI Taxonomy" id="163159"/>
    <lineage>
        <taxon>Eukaryota</taxon>
        <taxon>Metazoa</taxon>
        <taxon>Ecdysozoa</taxon>
        <taxon>Arthropoda</taxon>
        <taxon>Hexapoda</taxon>
        <taxon>Insecta</taxon>
        <taxon>Pterygota</taxon>
        <taxon>Neoptera</taxon>
        <taxon>Endopterygota</taxon>
        <taxon>Siphonaptera</taxon>
        <taxon>Pulicidae</taxon>
        <taxon>Xenopsyllinae</taxon>
        <taxon>Xenopsylla</taxon>
    </lineage>
</organism>
<dbReference type="PANTHER" id="PTHR44090:SF1">
    <property type="entry name" value="SUPERKILLER COMPLEX PROTEIN 8"/>
    <property type="match status" value="1"/>
</dbReference>
<dbReference type="PROSITE" id="PS50082">
    <property type="entry name" value="WD_REPEATS_2"/>
    <property type="match status" value="6"/>
</dbReference>
<dbReference type="PROSITE" id="PS50294">
    <property type="entry name" value="WD_REPEATS_REGION"/>
    <property type="match status" value="4"/>
</dbReference>
<dbReference type="InterPro" id="IPR036322">
    <property type="entry name" value="WD40_repeat_dom_sf"/>
</dbReference>
<dbReference type="InterPro" id="IPR020472">
    <property type="entry name" value="WD40_PAC1"/>
</dbReference>
<keyword evidence="1 3" id="KW-0853">WD repeat</keyword>
<dbReference type="PANTHER" id="PTHR44090">
    <property type="entry name" value="WD REPEAT-CONTAINING PROTEIN 61"/>
    <property type="match status" value="1"/>
</dbReference>
<dbReference type="SUPFAM" id="SSF50978">
    <property type="entry name" value="WD40 repeat-like"/>
    <property type="match status" value="1"/>
</dbReference>
<evidence type="ECO:0000256" key="3">
    <source>
        <dbReference type="PROSITE-ProRule" id="PRU00221"/>
    </source>
</evidence>
<dbReference type="CDD" id="cd00200">
    <property type="entry name" value="WD40"/>
    <property type="match status" value="1"/>
</dbReference>
<dbReference type="InterPro" id="IPR001680">
    <property type="entry name" value="WD40_rpt"/>
</dbReference>
<evidence type="ECO:0000313" key="4">
    <source>
        <dbReference type="EMBL" id="NOV46893.1"/>
    </source>
</evidence>
<feature type="repeat" description="WD" evidence="3">
    <location>
        <begin position="50"/>
        <end position="73"/>
    </location>
</feature>
<dbReference type="EMBL" id="GIIL01003167">
    <property type="protein sequence ID" value="NOV46893.1"/>
    <property type="molecule type" value="Transcribed_RNA"/>
</dbReference>